<reference evidence="2" key="1">
    <citation type="submission" date="2021-03" db="EMBL/GenBank/DDBJ databases">
        <title>Draft genome sequence of rust myrtle Austropuccinia psidii MF-1, a brazilian biotype.</title>
        <authorList>
            <person name="Quecine M.C."/>
            <person name="Pachon D.M.R."/>
            <person name="Bonatelli M.L."/>
            <person name="Correr F.H."/>
            <person name="Franceschini L.M."/>
            <person name="Leite T.F."/>
            <person name="Margarido G.R.A."/>
            <person name="Almeida C.A."/>
            <person name="Ferrarezi J.A."/>
            <person name="Labate C.A."/>
        </authorList>
    </citation>
    <scope>NUCLEOTIDE SEQUENCE</scope>
    <source>
        <strain evidence="2">MF-1</strain>
    </source>
</reference>
<feature type="compositionally biased region" description="Acidic residues" evidence="1">
    <location>
        <begin position="116"/>
        <end position="126"/>
    </location>
</feature>
<feature type="compositionally biased region" description="Polar residues" evidence="1">
    <location>
        <begin position="156"/>
        <end position="173"/>
    </location>
</feature>
<keyword evidence="3" id="KW-1185">Reference proteome</keyword>
<protein>
    <submittedName>
        <fullName evidence="2">Uncharacterized protein</fullName>
    </submittedName>
</protein>
<sequence>MSSSSQNITLASQLSAYEYVECLRIPVEEGSNLDIIPLEKSQMDNVEDNLVNFQAAGSGGHDSRNLLNGALEGATSQSVAMPNYLEVNNVNEGNDLNDQDVTTGAQISIGGAPELNDGDVENEEEQLSQYPMTGNSTSHNETSSTSRRSSKNGNNFTLASSIPNGSGTSCNMSSDSCRDQIFLGNLNNNT</sequence>
<comment type="caution">
    <text evidence="2">The sequence shown here is derived from an EMBL/GenBank/DDBJ whole genome shotgun (WGS) entry which is preliminary data.</text>
</comment>
<name>A0A9Q3JQB8_9BASI</name>
<evidence type="ECO:0000256" key="1">
    <source>
        <dbReference type="SAM" id="MobiDB-lite"/>
    </source>
</evidence>
<feature type="region of interest" description="Disordered" evidence="1">
    <location>
        <begin position="108"/>
        <end position="173"/>
    </location>
</feature>
<evidence type="ECO:0000313" key="3">
    <source>
        <dbReference type="Proteomes" id="UP000765509"/>
    </source>
</evidence>
<proteinExistence type="predicted"/>
<organism evidence="2 3">
    <name type="scientific">Austropuccinia psidii MF-1</name>
    <dbReference type="NCBI Taxonomy" id="1389203"/>
    <lineage>
        <taxon>Eukaryota</taxon>
        <taxon>Fungi</taxon>
        <taxon>Dikarya</taxon>
        <taxon>Basidiomycota</taxon>
        <taxon>Pucciniomycotina</taxon>
        <taxon>Pucciniomycetes</taxon>
        <taxon>Pucciniales</taxon>
        <taxon>Sphaerophragmiaceae</taxon>
        <taxon>Austropuccinia</taxon>
    </lineage>
</organism>
<dbReference type="Proteomes" id="UP000765509">
    <property type="component" value="Unassembled WGS sequence"/>
</dbReference>
<gene>
    <name evidence="2" type="ORF">O181_105360</name>
</gene>
<accession>A0A9Q3JQB8</accession>
<dbReference type="EMBL" id="AVOT02077773">
    <property type="protein sequence ID" value="MBW0565645.1"/>
    <property type="molecule type" value="Genomic_DNA"/>
</dbReference>
<feature type="compositionally biased region" description="Low complexity" evidence="1">
    <location>
        <begin position="133"/>
        <end position="155"/>
    </location>
</feature>
<evidence type="ECO:0000313" key="2">
    <source>
        <dbReference type="EMBL" id="MBW0565645.1"/>
    </source>
</evidence>
<dbReference type="AlphaFoldDB" id="A0A9Q3JQB8"/>